<feature type="signal peptide" evidence="2">
    <location>
        <begin position="1"/>
        <end position="24"/>
    </location>
</feature>
<dbReference type="EMBL" id="JAINUG010000463">
    <property type="protein sequence ID" value="KAJ8367632.1"/>
    <property type="molecule type" value="Genomic_DNA"/>
</dbReference>
<reference evidence="3" key="1">
    <citation type="journal article" date="2023" name="Science">
        <title>Genome structures resolve the early diversification of teleost fishes.</title>
        <authorList>
            <person name="Parey E."/>
            <person name="Louis A."/>
            <person name="Montfort J."/>
            <person name="Bouchez O."/>
            <person name="Roques C."/>
            <person name="Iampietro C."/>
            <person name="Lluch J."/>
            <person name="Castinel A."/>
            <person name="Donnadieu C."/>
            <person name="Desvignes T."/>
            <person name="Floi Bucao C."/>
            <person name="Jouanno E."/>
            <person name="Wen M."/>
            <person name="Mejri S."/>
            <person name="Dirks R."/>
            <person name="Jansen H."/>
            <person name="Henkel C."/>
            <person name="Chen W.J."/>
            <person name="Zahm M."/>
            <person name="Cabau C."/>
            <person name="Klopp C."/>
            <person name="Thompson A.W."/>
            <person name="Robinson-Rechavi M."/>
            <person name="Braasch I."/>
            <person name="Lecointre G."/>
            <person name="Bobe J."/>
            <person name="Postlethwait J.H."/>
            <person name="Berthelot C."/>
            <person name="Roest Crollius H."/>
            <person name="Guiguen Y."/>
        </authorList>
    </citation>
    <scope>NUCLEOTIDE SEQUENCE</scope>
    <source>
        <strain evidence="3">NC1722</strain>
    </source>
</reference>
<sequence length="95" mass="10084">MIDVLERFALLILALAWRVGVTAAQRALAERNAHASNAGQSAGKAQLPLYGLNKPAPFLCPGDRSRHRLPAQGALGSVTPSSHIHAPKIRPSIES</sequence>
<comment type="caution">
    <text evidence="3">The sequence shown here is derived from an EMBL/GenBank/DDBJ whole genome shotgun (WGS) entry which is preliminary data.</text>
</comment>
<evidence type="ECO:0000313" key="4">
    <source>
        <dbReference type="Proteomes" id="UP001221898"/>
    </source>
</evidence>
<gene>
    <name evidence="3" type="ORF">AAFF_G00314190</name>
</gene>
<proteinExistence type="predicted"/>
<name>A0AAD7R7M7_9TELE</name>
<accession>A0AAD7R7M7</accession>
<evidence type="ECO:0008006" key="5">
    <source>
        <dbReference type="Google" id="ProtNLM"/>
    </source>
</evidence>
<feature type="region of interest" description="Disordered" evidence="1">
    <location>
        <begin position="69"/>
        <end position="95"/>
    </location>
</feature>
<dbReference type="AlphaFoldDB" id="A0AAD7R7M7"/>
<protein>
    <recommendedName>
        <fullName evidence="5">Secreted protein</fullName>
    </recommendedName>
</protein>
<feature type="chain" id="PRO_5041928277" description="Secreted protein" evidence="2">
    <location>
        <begin position="25"/>
        <end position="95"/>
    </location>
</feature>
<dbReference type="Proteomes" id="UP001221898">
    <property type="component" value="Unassembled WGS sequence"/>
</dbReference>
<keyword evidence="2" id="KW-0732">Signal</keyword>
<evidence type="ECO:0000256" key="1">
    <source>
        <dbReference type="SAM" id="MobiDB-lite"/>
    </source>
</evidence>
<organism evidence="3 4">
    <name type="scientific">Aldrovandia affinis</name>
    <dbReference type="NCBI Taxonomy" id="143900"/>
    <lineage>
        <taxon>Eukaryota</taxon>
        <taxon>Metazoa</taxon>
        <taxon>Chordata</taxon>
        <taxon>Craniata</taxon>
        <taxon>Vertebrata</taxon>
        <taxon>Euteleostomi</taxon>
        <taxon>Actinopterygii</taxon>
        <taxon>Neopterygii</taxon>
        <taxon>Teleostei</taxon>
        <taxon>Notacanthiformes</taxon>
        <taxon>Halosauridae</taxon>
        <taxon>Aldrovandia</taxon>
    </lineage>
</organism>
<evidence type="ECO:0000256" key="2">
    <source>
        <dbReference type="SAM" id="SignalP"/>
    </source>
</evidence>
<keyword evidence="4" id="KW-1185">Reference proteome</keyword>
<evidence type="ECO:0000313" key="3">
    <source>
        <dbReference type="EMBL" id="KAJ8367632.1"/>
    </source>
</evidence>